<comment type="caution">
    <text evidence="9">The sequence shown here is derived from an EMBL/GenBank/DDBJ whole genome shotgun (WGS) entry which is preliminary data.</text>
</comment>
<dbReference type="Pfam" id="PF13353">
    <property type="entry name" value="Fer4_12"/>
    <property type="match status" value="1"/>
</dbReference>
<dbReference type="RefSeq" id="WP_120080425.1">
    <property type="nucleotide sequence ID" value="NZ_CP113514.1"/>
</dbReference>
<evidence type="ECO:0000256" key="4">
    <source>
        <dbReference type="ARBA" id="ARBA00022691"/>
    </source>
</evidence>
<evidence type="ECO:0000256" key="5">
    <source>
        <dbReference type="ARBA" id="ARBA00022723"/>
    </source>
</evidence>
<dbReference type="Proteomes" id="UP000375690">
    <property type="component" value="Unassembled WGS sequence"/>
</dbReference>
<dbReference type="InterPro" id="IPR001989">
    <property type="entry name" value="Radical_activat_CS"/>
</dbReference>
<organism evidence="9 10">
    <name type="scientific">Bacteroides ovatus</name>
    <dbReference type="NCBI Taxonomy" id="28116"/>
    <lineage>
        <taxon>Bacteria</taxon>
        <taxon>Pseudomonadati</taxon>
        <taxon>Bacteroidota</taxon>
        <taxon>Bacteroidia</taxon>
        <taxon>Bacteroidales</taxon>
        <taxon>Bacteroidaceae</taxon>
        <taxon>Bacteroides</taxon>
    </lineage>
</organism>
<keyword evidence="3" id="KW-0004">4Fe-4S</keyword>
<evidence type="ECO:0000256" key="8">
    <source>
        <dbReference type="ARBA" id="ARBA00023014"/>
    </source>
</evidence>
<dbReference type="GO" id="GO:0051539">
    <property type="term" value="F:4 iron, 4 sulfur cluster binding"/>
    <property type="evidence" value="ECO:0007669"/>
    <property type="project" value="UniProtKB-KW"/>
</dbReference>
<protein>
    <submittedName>
        <fullName evidence="9">4Fe-4S cluster-binding domain-containing protein</fullName>
    </submittedName>
</protein>
<dbReference type="InterPro" id="IPR058240">
    <property type="entry name" value="rSAM_sf"/>
</dbReference>
<keyword evidence="4" id="KW-0949">S-adenosyl-L-methionine</keyword>
<dbReference type="Gene3D" id="3.20.20.70">
    <property type="entry name" value="Aldolase class I"/>
    <property type="match status" value="1"/>
</dbReference>
<comment type="similarity">
    <text evidence="2">Belongs to the organic radical-activating enzymes family.</text>
</comment>
<accession>A0A6A1XLR1</accession>
<dbReference type="PANTHER" id="PTHR30352:SF4">
    <property type="entry name" value="PYRUVATE FORMATE-LYASE 2-ACTIVATING ENZYME"/>
    <property type="match status" value="1"/>
</dbReference>
<evidence type="ECO:0000313" key="10">
    <source>
        <dbReference type="Proteomes" id="UP000375690"/>
    </source>
</evidence>
<dbReference type="GeneID" id="69479507"/>
<gene>
    <name evidence="9" type="ORF">F3B53_11085</name>
</gene>
<dbReference type="InterPro" id="IPR034457">
    <property type="entry name" value="Organic_radical-activating"/>
</dbReference>
<dbReference type="GO" id="GO:0046872">
    <property type="term" value="F:metal ion binding"/>
    <property type="evidence" value="ECO:0007669"/>
    <property type="project" value="UniProtKB-KW"/>
</dbReference>
<dbReference type="PROSITE" id="PS01087">
    <property type="entry name" value="RADICAL_ACTIVATING"/>
    <property type="match status" value="1"/>
</dbReference>
<keyword evidence="8" id="KW-0411">Iron-sulfur</keyword>
<keyword evidence="6" id="KW-0560">Oxidoreductase</keyword>
<comment type="cofactor">
    <cofactor evidence="1">
        <name>[4Fe-4S] cluster</name>
        <dbReference type="ChEBI" id="CHEBI:49883"/>
    </cofactor>
</comment>
<evidence type="ECO:0000256" key="7">
    <source>
        <dbReference type="ARBA" id="ARBA00023004"/>
    </source>
</evidence>
<reference evidence="9 10" key="1">
    <citation type="journal article" date="2019" name="Nat. Med.">
        <title>A library of human gut bacterial isolates paired with longitudinal multiomics data enables mechanistic microbiome research.</title>
        <authorList>
            <person name="Poyet M."/>
            <person name="Groussin M."/>
            <person name="Gibbons S.M."/>
            <person name="Avila-Pacheco J."/>
            <person name="Jiang X."/>
            <person name="Kearney S.M."/>
            <person name="Perrotta A.R."/>
            <person name="Berdy B."/>
            <person name="Zhao S."/>
            <person name="Lieberman T.D."/>
            <person name="Swanson P.K."/>
            <person name="Smith M."/>
            <person name="Roesemann S."/>
            <person name="Alexander J.E."/>
            <person name="Rich S.A."/>
            <person name="Livny J."/>
            <person name="Vlamakis H."/>
            <person name="Clish C."/>
            <person name="Bullock K."/>
            <person name="Deik A."/>
            <person name="Scott J."/>
            <person name="Pierce K.A."/>
            <person name="Xavier R.J."/>
            <person name="Alm E.J."/>
        </authorList>
    </citation>
    <scope>NUCLEOTIDE SEQUENCE [LARGE SCALE GENOMIC DNA]</scope>
    <source>
        <strain evidence="9 10">BIOML-A2</strain>
    </source>
</reference>
<evidence type="ECO:0000313" key="9">
    <source>
        <dbReference type="EMBL" id="KAB1326985.1"/>
    </source>
</evidence>
<dbReference type="InterPro" id="IPR013785">
    <property type="entry name" value="Aldolase_TIM"/>
</dbReference>
<evidence type="ECO:0000256" key="1">
    <source>
        <dbReference type="ARBA" id="ARBA00001966"/>
    </source>
</evidence>
<proteinExistence type="inferred from homology"/>
<dbReference type="AlphaFoldDB" id="A0A6A1XLR1"/>
<sequence length="262" mass="29836">MSAERQLLVTAVQRMTLDDGSGLRTTVFFKGCPLKCPWCCNPETQSSKPETFYNEERCAVFKGSKYCGSCNDVFNLENTCPFGARESVGEWFALDQLKAKIEASGYRRVTFSGGEPLLQGESLCALIRSLKEEEYNIAVETALSVPPLAEMFQWVDEWIVDLKFQSPYYTFFPTIKLSNATYRLVVFAELLDNIDWLSWLVEQLKNYSVNSIELLSYHTLGHAKYQRLKRCFSTFTTPTAEDISRISSALVEAGIKTRYLHI</sequence>
<dbReference type="PANTHER" id="PTHR30352">
    <property type="entry name" value="PYRUVATE FORMATE-LYASE-ACTIVATING ENZYME"/>
    <property type="match status" value="1"/>
</dbReference>
<evidence type="ECO:0000256" key="6">
    <source>
        <dbReference type="ARBA" id="ARBA00023002"/>
    </source>
</evidence>
<dbReference type="SUPFAM" id="SSF102114">
    <property type="entry name" value="Radical SAM enzymes"/>
    <property type="match status" value="1"/>
</dbReference>
<dbReference type="SFLD" id="SFLDS00029">
    <property type="entry name" value="Radical_SAM"/>
    <property type="match status" value="1"/>
</dbReference>
<dbReference type="InterPro" id="IPR007197">
    <property type="entry name" value="rSAM"/>
</dbReference>
<dbReference type="GO" id="GO:0016491">
    <property type="term" value="F:oxidoreductase activity"/>
    <property type="evidence" value="ECO:0007669"/>
    <property type="project" value="UniProtKB-KW"/>
</dbReference>
<dbReference type="EMBL" id="VWFC01000010">
    <property type="protein sequence ID" value="KAB1326985.1"/>
    <property type="molecule type" value="Genomic_DNA"/>
</dbReference>
<evidence type="ECO:0000256" key="2">
    <source>
        <dbReference type="ARBA" id="ARBA00009777"/>
    </source>
</evidence>
<keyword evidence="7" id="KW-0408">Iron</keyword>
<name>A0A6A1XLR1_BACOV</name>
<keyword evidence="5" id="KW-0479">Metal-binding</keyword>
<evidence type="ECO:0000256" key="3">
    <source>
        <dbReference type="ARBA" id="ARBA00022485"/>
    </source>
</evidence>